<evidence type="ECO:0000313" key="1">
    <source>
        <dbReference type="EMBL" id="CAG8718370.1"/>
    </source>
</evidence>
<proteinExistence type="predicted"/>
<gene>
    <name evidence="1" type="ORF">FMOSSE_LOCUS14809</name>
</gene>
<reference evidence="1" key="1">
    <citation type="submission" date="2021-06" db="EMBL/GenBank/DDBJ databases">
        <authorList>
            <person name="Kallberg Y."/>
            <person name="Tangrot J."/>
            <person name="Rosling A."/>
        </authorList>
    </citation>
    <scope>NUCLEOTIDE SEQUENCE</scope>
    <source>
        <strain evidence="1">87-6 pot B 2015</strain>
    </source>
</reference>
<name>A0A9N9I3X4_FUNMO</name>
<evidence type="ECO:0000313" key="2">
    <source>
        <dbReference type="Proteomes" id="UP000789375"/>
    </source>
</evidence>
<accession>A0A9N9I3X4</accession>
<dbReference type="EMBL" id="CAJVPP010012647">
    <property type="protein sequence ID" value="CAG8718370.1"/>
    <property type="molecule type" value="Genomic_DNA"/>
</dbReference>
<dbReference type="AlphaFoldDB" id="A0A9N9I3X4"/>
<comment type="caution">
    <text evidence="1">The sequence shown here is derived from an EMBL/GenBank/DDBJ whole genome shotgun (WGS) entry which is preliminary data.</text>
</comment>
<protein>
    <submittedName>
        <fullName evidence="1">3446_t:CDS:1</fullName>
    </submittedName>
</protein>
<feature type="non-terminal residue" evidence="1">
    <location>
        <position position="63"/>
    </location>
</feature>
<organism evidence="1 2">
    <name type="scientific">Funneliformis mosseae</name>
    <name type="common">Endomycorrhizal fungus</name>
    <name type="synonym">Glomus mosseae</name>
    <dbReference type="NCBI Taxonomy" id="27381"/>
    <lineage>
        <taxon>Eukaryota</taxon>
        <taxon>Fungi</taxon>
        <taxon>Fungi incertae sedis</taxon>
        <taxon>Mucoromycota</taxon>
        <taxon>Glomeromycotina</taxon>
        <taxon>Glomeromycetes</taxon>
        <taxon>Glomerales</taxon>
        <taxon>Glomeraceae</taxon>
        <taxon>Funneliformis</taxon>
    </lineage>
</organism>
<sequence>MLQRRQNQRRQQHFIRINRVIIYQSNSQRRVQPINNQDMLSRIAILPQQTMDNNPMLEQFFNG</sequence>
<keyword evidence="2" id="KW-1185">Reference proteome</keyword>
<dbReference type="Proteomes" id="UP000789375">
    <property type="component" value="Unassembled WGS sequence"/>
</dbReference>